<evidence type="ECO:0000313" key="2">
    <source>
        <dbReference type="EMBL" id="MCY1073183.1"/>
    </source>
</evidence>
<evidence type="ECO:0000313" key="3">
    <source>
        <dbReference type="Proteomes" id="UP001207654"/>
    </source>
</evidence>
<gene>
    <name evidence="2" type="ORF">OV287_01675</name>
</gene>
<dbReference type="Proteomes" id="UP001207654">
    <property type="component" value="Unassembled WGS sequence"/>
</dbReference>
<feature type="chain" id="PRO_5047019344" description="Lipoprotein" evidence="1">
    <location>
        <begin position="22"/>
        <end position="418"/>
    </location>
</feature>
<protein>
    <recommendedName>
        <fullName evidence="4">Lipoprotein</fullName>
    </recommendedName>
</protein>
<dbReference type="EMBL" id="JAPNKA010000001">
    <property type="protein sequence ID" value="MCY1073183.1"/>
    <property type="molecule type" value="Genomic_DNA"/>
</dbReference>
<keyword evidence="3" id="KW-1185">Reference proteome</keyword>
<reference evidence="2 3" key="1">
    <citation type="submission" date="2022-11" db="EMBL/GenBank/DDBJ databases">
        <title>Minimal conservation of predation-associated metabolite biosynthetic gene clusters underscores biosynthetic potential of Myxococcota including descriptions for ten novel species: Archangium lansinium sp. nov., Myxococcus landrumus sp. nov., Nannocystis bai.</title>
        <authorList>
            <person name="Ahearne A."/>
            <person name="Stevens C."/>
            <person name="Phillips K."/>
        </authorList>
    </citation>
    <scope>NUCLEOTIDE SEQUENCE [LARGE SCALE GENOMIC DNA]</scope>
    <source>
        <strain evidence="2 3">MIWBW</strain>
    </source>
</reference>
<dbReference type="RefSeq" id="WP_267532199.1">
    <property type="nucleotide sequence ID" value="NZ_JAPNKA010000001.1"/>
</dbReference>
<accession>A0ABT3ZUU6</accession>
<keyword evidence="1" id="KW-0732">Signal</keyword>
<evidence type="ECO:0000256" key="1">
    <source>
        <dbReference type="SAM" id="SignalP"/>
    </source>
</evidence>
<organism evidence="2 3">
    <name type="scientific">Archangium lansingense</name>
    <dbReference type="NCBI Taxonomy" id="2995310"/>
    <lineage>
        <taxon>Bacteria</taxon>
        <taxon>Pseudomonadati</taxon>
        <taxon>Myxococcota</taxon>
        <taxon>Myxococcia</taxon>
        <taxon>Myxococcales</taxon>
        <taxon>Cystobacterineae</taxon>
        <taxon>Archangiaceae</taxon>
        <taxon>Archangium</taxon>
    </lineage>
</organism>
<evidence type="ECO:0008006" key="4">
    <source>
        <dbReference type="Google" id="ProtNLM"/>
    </source>
</evidence>
<proteinExistence type="predicted"/>
<comment type="caution">
    <text evidence="2">The sequence shown here is derived from an EMBL/GenBank/DDBJ whole genome shotgun (WGS) entry which is preliminary data.</text>
</comment>
<dbReference type="PROSITE" id="PS51257">
    <property type="entry name" value="PROKAR_LIPOPROTEIN"/>
    <property type="match status" value="1"/>
</dbReference>
<name>A0ABT3ZUU6_9BACT</name>
<sequence length="418" mass="45126">MTSRLTVMVSLWALLCACACATAPAVRLATGEGAPRELRPSTSSKSVNVDADAFEEALTRLVLDAPLALRAPRQGWLVRASYSSDDTDTRWRSLMSRSFGGLCEAGQYRVDCLSLREDVAGLSEWDKLGVALGLSFQPMRESIARAVEETLAPQLFYTVIATGLVTWAVLAANPEPVFTKAAAIVSVLMLVYLGGETFLEMVDAARELKRATDGATTPEELEQAGQRFADRVGPQVARIAVLAVTMVVSQGMTGGAAWLASRLSRLPGFPEAVAVGASELGINLANVGQVRAVAVVGGTLVISLPSTAVAMVGQGSEEGPVASGPSGQLHHAISKRIARRLELHGTLKGRYTERDPRFVTRAADKASHNGYQKWHRDVDDEVIDWLDRYSKATPEEFEAMLRQIYNRPDMRARFPDGL</sequence>
<feature type="signal peptide" evidence="1">
    <location>
        <begin position="1"/>
        <end position="21"/>
    </location>
</feature>